<reference evidence="2 3" key="2">
    <citation type="submission" date="2018-12" db="EMBL/GenBank/DDBJ databases">
        <title>Rhizobacter gummiphilus sp. nov., a rubber-degrading bacterium isolated from the soil of a botanical garden in Japan.</title>
        <authorList>
            <person name="Shunsuke S.S."/>
        </authorList>
    </citation>
    <scope>NUCLEOTIDE SEQUENCE [LARGE SCALE GENOMIC DNA]</scope>
    <source>
        <strain evidence="2 3">S-16</strain>
    </source>
</reference>
<dbReference type="InterPro" id="IPR050114">
    <property type="entry name" value="UPF0173_UPF0282_UlaG_hydrolase"/>
</dbReference>
<evidence type="ECO:0000313" key="2">
    <source>
        <dbReference type="EMBL" id="RQP21723.1"/>
    </source>
</evidence>
<sequence length="545" mass="60918">MKTVYLQPNVAFEPLICRWYAWPFLMAPATLSLVMKNRLLPILESFVEDPEFHRSAVRNPKMRGGPFVDHDGDVAAAETLLAQMRSSVRPQLELAQALEKATELLEQTGKGNSLEPLYERIPQPLRGVVELGYDLHNHASLRLIEPLLYADALYDTSLQSVFLRPMGSKPRPFVMSTPLIDCSGGVLVNAPFADPLWDELARAREEGLDEPAFASLRSRVQQHCADMTRFDSLFTETPPAIRHSAPPQDGVRVRYFGHATLLIEGAGQSVLVDPSFAYSASAGLDCFDFHDLPQHIDYLLLTHNHQDHVLFEFLLQLRHRVGTVVVPKSNGGFLQDPSLRMILEKVGFKSVMELDELGTIALGDGSITGLPFLGEHSDLHIRSKLGYAVELAGKRVMCLADSNNLDTAMYRRIARLVPSPDLMFIGMECEGGPMSWLYGSFLTKRLSREHDEARRLNGSNFARAKSIIDDLRPRGVFVYAMGAEPWFSHITSIVYDERSIPIVESNKLIDYCMTRDIPAERLYGKREIALTQQATGSVGVNQDTP</sequence>
<dbReference type="PANTHER" id="PTHR43546">
    <property type="entry name" value="UPF0173 METAL-DEPENDENT HYDROLASE MJ1163-RELATED"/>
    <property type="match status" value="1"/>
</dbReference>
<proteinExistence type="predicted"/>
<accession>A0A3N7HJM6</accession>
<dbReference type="PANTHER" id="PTHR43546:SF4">
    <property type="entry name" value="UPF0282 PROTEIN MJ1629"/>
    <property type="match status" value="1"/>
</dbReference>
<gene>
    <name evidence="2" type="ORF">DZC73_25080</name>
</gene>
<dbReference type="GO" id="GO:0016787">
    <property type="term" value="F:hydrolase activity"/>
    <property type="evidence" value="ECO:0007669"/>
    <property type="project" value="UniProtKB-KW"/>
</dbReference>
<dbReference type="RefSeq" id="WP_124543136.1">
    <property type="nucleotide sequence ID" value="NZ_QUSW01000009.1"/>
</dbReference>
<feature type="domain" description="Metallo-beta-lactamase" evidence="1">
    <location>
        <begin position="257"/>
        <end position="427"/>
    </location>
</feature>
<reference evidence="2 3" key="1">
    <citation type="submission" date="2018-08" db="EMBL/GenBank/DDBJ databases">
        <authorList>
            <person name="Khan S.A."/>
            <person name="Jeon C.O."/>
            <person name="Chun B.H."/>
            <person name="Jeong S.E."/>
        </authorList>
    </citation>
    <scope>NUCLEOTIDE SEQUENCE [LARGE SCALE GENOMIC DNA]</scope>
    <source>
        <strain evidence="2 3">S-16</strain>
    </source>
</reference>
<evidence type="ECO:0000313" key="3">
    <source>
        <dbReference type="Proteomes" id="UP000267464"/>
    </source>
</evidence>
<dbReference type="Pfam" id="PF12706">
    <property type="entry name" value="Lactamase_B_2"/>
    <property type="match status" value="1"/>
</dbReference>
<comment type="caution">
    <text evidence="2">The sequence shown here is derived from an EMBL/GenBank/DDBJ whole genome shotgun (WGS) entry which is preliminary data.</text>
</comment>
<evidence type="ECO:0000259" key="1">
    <source>
        <dbReference type="SMART" id="SM00849"/>
    </source>
</evidence>
<dbReference type="EMBL" id="QUSW01000009">
    <property type="protein sequence ID" value="RQP21723.1"/>
    <property type="molecule type" value="Genomic_DNA"/>
</dbReference>
<name>A0A3N7HJM6_9BURK</name>
<dbReference type="Pfam" id="PF18456">
    <property type="entry name" value="CmlA_N"/>
    <property type="match status" value="1"/>
</dbReference>
<dbReference type="SMART" id="SM00849">
    <property type="entry name" value="Lactamase_B"/>
    <property type="match status" value="1"/>
</dbReference>
<dbReference type="AlphaFoldDB" id="A0A3N7HJM6"/>
<dbReference type="OrthoDB" id="5657199at2"/>
<keyword evidence="2" id="KW-0378">Hydrolase</keyword>
<dbReference type="InterPro" id="IPR041141">
    <property type="entry name" value="CmlA_N"/>
</dbReference>
<dbReference type="InterPro" id="IPR001279">
    <property type="entry name" value="Metallo-B-lactamas"/>
</dbReference>
<organism evidence="2 3">
    <name type="scientific">Piscinibacter terrae</name>
    <dbReference type="NCBI Taxonomy" id="2496871"/>
    <lineage>
        <taxon>Bacteria</taxon>
        <taxon>Pseudomonadati</taxon>
        <taxon>Pseudomonadota</taxon>
        <taxon>Betaproteobacteria</taxon>
        <taxon>Burkholderiales</taxon>
        <taxon>Sphaerotilaceae</taxon>
        <taxon>Piscinibacter</taxon>
    </lineage>
</organism>
<protein>
    <submittedName>
        <fullName evidence="2">MBL fold metallo-hydrolase</fullName>
    </submittedName>
</protein>
<dbReference type="InterPro" id="IPR036866">
    <property type="entry name" value="RibonucZ/Hydroxyglut_hydro"/>
</dbReference>
<dbReference type="Gene3D" id="3.60.15.10">
    <property type="entry name" value="Ribonuclease Z/Hydroxyacylglutathione hydrolase-like"/>
    <property type="match status" value="1"/>
</dbReference>
<dbReference type="SUPFAM" id="SSF56281">
    <property type="entry name" value="Metallo-hydrolase/oxidoreductase"/>
    <property type="match status" value="1"/>
</dbReference>
<dbReference type="Proteomes" id="UP000267464">
    <property type="component" value="Unassembled WGS sequence"/>
</dbReference>
<keyword evidence="3" id="KW-1185">Reference proteome</keyword>